<accession>A0A229VXQ3</accession>
<evidence type="ECO:0000256" key="1">
    <source>
        <dbReference type="SAM" id="MobiDB-lite"/>
    </source>
</evidence>
<gene>
    <name evidence="2" type="ORF">Tam10B_1279</name>
</gene>
<reference evidence="2 3" key="1">
    <citation type="submission" date="2017-05" db="EMBL/GenBank/DDBJ databases">
        <title>Bifidobacterium vansinderenii sp. nov.</title>
        <authorList>
            <person name="Lugli G.A."/>
            <person name="Duranti S."/>
            <person name="Mangifesta M."/>
        </authorList>
    </citation>
    <scope>NUCLEOTIDE SEQUENCE [LARGE SCALE GENOMIC DNA]</scope>
    <source>
        <strain evidence="2 3">Tam10B</strain>
    </source>
</reference>
<feature type="compositionally biased region" description="Basic and acidic residues" evidence="1">
    <location>
        <begin position="309"/>
        <end position="320"/>
    </location>
</feature>
<feature type="region of interest" description="Disordered" evidence="1">
    <location>
        <begin position="442"/>
        <end position="500"/>
    </location>
</feature>
<organism evidence="2 3">
    <name type="scientific">Bifidobacterium vansinderenii</name>
    <dbReference type="NCBI Taxonomy" id="1984871"/>
    <lineage>
        <taxon>Bacteria</taxon>
        <taxon>Bacillati</taxon>
        <taxon>Actinomycetota</taxon>
        <taxon>Actinomycetes</taxon>
        <taxon>Bifidobacteriales</taxon>
        <taxon>Bifidobacteriaceae</taxon>
        <taxon>Bifidobacterium</taxon>
    </lineage>
</organism>
<evidence type="ECO:0000313" key="2">
    <source>
        <dbReference type="EMBL" id="OXN00409.1"/>
    </source>
</evidence>
<feature type="compositionally biased region" description="Gly residues" evidence="1">
    <location>
        <begin position="464"/>
        <end position="474"/>
    </location>
</feature>
<dbReference type="Proteomes" id="UP000215433">
    <property type="component" value="Unassembled WGS sequence"/>
</dbReference>
<dbReference type="RefSeq" id="WP_093960434.1">
    <property type="nucleotide sequence ID" value="NZ_NEWD01000016.1"/>
</dbReference>
<keyword evidence="3" id="KW-1185">Reference proteome</keyword>
<sequence>MIGSTRELAAYALRVMDSYDVEFLKRTGDWSPEQLRVFMDSPAEWRHQLALAYQPGYRELDLQVSRASLIMLSEGREVPAGDVERATVAKLMKLAYVTKASVPAGVWLRLNDEWDDSWADPDENREQIARDLARVGIEARVNGLAKRYARGVTDAPFDSILGEAQRGARDVLGQKLCRRDPTYEESPIRHELASMLEGMDREDLEARFPAPEPKPGDDELLHSMTLKAHKQVLDLVDEARERRDWNAFSDRVLVLRRIDGVVDDDDTSPLDLPDDASCLAYAAAVAGGSVEIRRSALPLLIDMQDREEERGYREGAEKNALRKAARMAKQPLAGSGNGNARKEHSPDALMIQEARLTMQEHEGYGYSMDALDLELPGTTTDIPGTHTTTNGGGNGKTPTHGYRPLRFLDDEDADDLRRNKTLQASYLRRGPGIIHAARQVKQEQEEEMRRHQAERARRAAPRGNGTGSGTGAGIPGLTWPMGDNRARAAGPAQKPLRKSR</sequence>
<dbReference type="EMBL" id="NEWD01000016">
    <property type="protein sequence ID" value="OXN00409.1"/>
    <property type="molecule type" value="Genomic_DNA"/>
</dbReference>
<protein>
    <submittedName>
        <fullName evidence="2">Uncharacterized protein</fullName>
    </submittedName>
</protein>
<dbReference type="OrthoDB" id="10002076at2"/>
<feature type="region of interest" description="Disordered" evidence="1">
    <location>
        <begin position="309"/>
        <end position="345"/>
    </location>
</feature>
<name>A0A229VXQ3_9BIFI</name>
<feature type="compositionally biased region" description="Basic and acidic residues" evidence="1">
    <location>
        <begin position="442"/>
        <end position="457"/>
    </location>
</feature>
<evidence type="ECO:0000313" key="3">
    <source>
        <dbReference type="Proteomes" id="UP000215433"/>
    </source>
</evidence>
<comment type="caution">
    <text evidence="2">The sequence shown here is derived from an EMBL/GenBank/DDBJ whole genome shotgun (WGS) entry which is preliminary data.</text>
</comment>
<dbReference type="AlphaFoldDB" id="A0A229VXQ3"/>
<proteinExistence type="predicted"/>